<keyword evidence="10 17" id="KW-0762">Sugar transport</keyword>
<comment type="subcellular location">
    <subcellularLocation>
        <location evidence="4 17">Cytoplasm</location>
    </subcellularLocation>
</comment>
<dbReference type="Pfam" id="PF05524">
    <property type="entry name" value="PEP-utilisers_N"/>
    <property type="match status" value="1"/>
</dbReference>
<sequence length="571" mass="62892">MFQGIPVSPGIAVGRVLHYAPFVPQKWDKTVQDGSQAQELIQYEEGIQAAETELQSLCDRLEKSDPEKAKIFHAHQDILHDIVIDEEIRAAISDATSAQEAVYQVFGRYAAVIAQGADPVMRERSADLLDIRARLLRCMQGQPEQDLSSVHEPIVLLAHDLLPSDTAKLDPDKILAIITEVGGISSHSAIIARSYGIPAVLGVPNAVSEIRQDTVVIVDATKGEIYLNPEKPMQAAYLEKREVFQKQQEVTRKWLSAEPVMLDGERVEVELNIGLATKQELDASCHLDGIGLLRTEFLYMGRDTLPDEEEQVKAYTQVLRAFEGKPVIIRTLDVGGDKKLSYLNLPVEENPFLGNRALRLCFQHPEIFLTQLRACLRASVAGQLWIMFPMVGTVEDIRKAKQLLKQAQQELDQEQIPYADTIKIGIMVEIPSIALMADLAAKEVDFASIGTNDLTQYTMAADRMNPAVGHYCQMYNPAVFRLIGQVVSSFSAQGKPVGVCGEMGGDSLAAAVLIGLGVRRLSMGLSNVAQIKKSIGMLDARRTSEIARHVCGLSTADGVEQYLRQQLAEIL</sequence>
<keyword evidence="13 17" id="KW-0479">Metal-binding</keyword>
<keyword evidence="9 17" id="KW-0963">Cytoplasm</keyword>
<dbReference type="Pfam" id="PF00391">
    <property type="entry name" value="PEP-utilizers"/>
    <property type="match status" value="1"/>
</dbReference>
<keyword evidence="12 17" id="KW-0598">Phosphotransferase system</keyword>
<feature type="active site" description="Proton donor" evidence="18">
    <location>
        <position position="500"/>
    </location>
</feature>
<evidence type="ECO:0000256" key="15">
    <source>
        <dbReference type="ARBA" id="ARBA00022842"/>
    </source>
</evidence>
<dbReference type="Pfam" id="PF02896">
    <property type="entry name" value="PEP-utilizers_C"/>
    <property type="match status" value="1"/>
</dbReference>
<accession>A0A928KZN2</accession>
<evidence type="ECO:0000256" key="2">
    <source>
        <dbReference type="ARBA" id="ARBA00001946"/>
    </source>
</evidence>
<dbReference type="InterPro" id="IPR036637">
    <property type="entry name" value="Phosphohistidine_dom_sf"/>
</dbReference>
<dbReference type="GO" id="GO:0008965">
    <property type="term" value="F:phosphoenolpyruvate-protein phosphotransferase activity"/>
    <property type="evidence" value="ECO:0007669"/>
    <property type="project" value="UniProtKB-EC"/>
</dbReference>
<dbReference type="SUPFAM" id="SSF47831">
    <property type="entry name" value="Enzyme I of the PEP:sugar phosphotransferase system HPr-binding (sub)domain"/>
    <property type="match status" value="1"/>
</dbReference>
<comment type="similarity">
    <text evidence="5 17">Belongs to the PEP-utilizing enzyme family.</text>
</comment>
<evidence type="ECO:0000259" key="23">
    <source>
        <dbReference type="Pfam" id="PF05524"/>
    </source>
</evidence>
<evidence type="ECO:0000259" key="22">
    <source>
        <dbReference type="Pfam" id="PF02896"/>
    </source>
</evidence>
<reference evidence="24" key="1">
    <citation type="submission" date="2019-04" db="EMBL/GenBank/DDBJ databases">
        <title>Evolution of Biomass-Degrading Anaerobic Consortia Revealed by Metagenomics.</title>
        <authorList>
            <person name="Peng X."/>
        </authorList>
    </citation>
    <scope>NUCLEOTIDE SEQUENCE</scope>
    <source>
        <strain evidence="24">SIG551</strain>
    </source>
</reference>
<dbReference type="SUPFAM" id="SSF51621">
    <property type="entry name" value="Phosphoenolpyruvate/pyruvate domain"/>
    <property type="match status" value="1"/>
</dbReference>
<protein>
    <recommendedName>
        <fullName evidence="7 17">Phosphoenolpyruvate-protein phosphotransferase</fullName>
        <ecNumber evidence="6 17">2.7.3.9</ecNumber>
    </recommendedName>
    <alternativeName>
        <fullName evidence="16 17">Phosphotransferase system, enzyme I</fullName>
    </alternativeName>
</protein>
<dbReference type="Gene3D" id="3.20.20.60">
    <property type="entry name" value="Phosphoenolpyruvate-binding domains"/>
    <property type="match status" value="1"/>
</dbReference>
<dbReference type="PANTHER" id="PTHR46244:SF3">
    <property type="entry name" value="PHOSPHOENOLPYRUVATE-PROTEIN PHOSPHOTRANSFERASE"/>
    <property type="match status" value="1"/>
</dbReference>
<dbReference type="InterPro" id="IPR008279">
    <property type="entry name" value="PEP-util_enz_mobile_dom"/>
</dbReference>
<dbReference type="InterPro" id="IPR036618">
    <property type="entry name" value="PtsI_HPr-bd_sf"/>
</dbReference>
<dbReference type="GO" id="GO:0046872">
    <property type="term" value="F:metal ion binding"/>
    <property type="evidence" value="ECO:0007669"/>
    <property type="project" value="UniProtKB-KW"/>
</dbReference>
<dbReference type="Proteomes" id="UP000754750">
    <property type="component" value="Unassembled WGS sequence"/>
</dbReference>
<comment type="cofactor">
    <cofactor evidence="2 17 20">
        <name>Mg(2+)</name>
        <dbReference type="ChEBI" id="CHEBI:18420"/>
    </cofactor>
</comment>
<dbReference type="SUPFAM" id="SSF52009">
    <property type="entry name" value="Phosphohistidine domain"/>
    <property type="match status" value="1"/>
</dbReference>
<dbReference type="InterPro" id="IPR040442">
    <property type="entry name" value="Pyrv_kinase-like_dom_sf"/>
</dbReference>
<evidence type="ECO:0000256" key="17">
    <source>
        <dbReference type="PIRNR" id="PIRNR000732"/>
    </source>
</evidence>
<dbReference type="InterPro" id="IPR000121">
    <property type="entry name" value="PEP_util_C"/>
</dbReference>
<comment type="function">
    <text evidence="3 17">General (non sugar-specific) component of the phosphoenolpyruvate-dependent sugar phosphotransferase system (sugar PTS). This major carbohydrate active-transport system catalyzes the phosphorylation of incoming sugar substrates concomitantly with their translocation across the cell membrane. Enzyme I transfers the phosphoryl group from phosphoenolpyruvate (PEP) to the phosphoryl carrier protein (HPr).</text>
</comment>
<dbReference type="RefSeq" id="WP_326840919.1">
    <property type="nucleotide sequence ID" value="NZ_SVNY01000008.1"/>
</dbReference>
<keyword evidence="11 17" id="KW-0808">Transferase</keyword>
<evidence type="ECO:0000256" key="10">
    <source>
        <dbReference type="ARBA" id="ARBA00022597"/>
    </source>
</evidence>
<dbReference type="Gene3D" id="1.10.274.10">
    <property type="entry name" value="PtsI, HPr-binding domain"/>
    <property type="match status" value="1"/>
</dbReference>
<evidence type="ECO:0000256" key="9">
    <source>
        <dbReference type="ARBA" id="ARBA00022490"/>
    </source>
</evidence>
<dbReference type="InterPro" id="IPR024692">
    <property type="entry name" value="PTS_EI"/>
</dbReference>
<name>A0A928KZN2_9FIRM</name>
<dbReference type="InterPro" id="IPR050499">
    <property type="entry name" value="PEP-utilizing_PTS_enzyme"/>
</dbReference>
<feature type="domain" description="PEP-utilising enzyme mobile" evidence="21">
    <location>
        <begin position="152"/>
        <end position="223"/>
    </location>
</feature>
<evidence type="ECO:0000256" key="19">
    <source>
        <dbReference type="PIRSR" id="PIRSR000732-2"/>
    </source>
</evidence>
<evidence type="ECO:0000256" key="20">
    <source>
        <dbReference type="PIRSR" id="PIRSR000732-3"/>
    </source>
</evidence>
<evidence type="ECO:0000256" key="4">
    <source>
        <dbReference type="ARBA" id="ARBA00004496"/>
    </source>
</evidence>
<evidence type="ECO:0000256" key="5">
    <source>
        <dbReference type="ARBA" id="ARBA00007837"/>
    </source>
</evidence>
<dbReference type="PANTHER" id="PTHR46244">
    <property type="entry name" value="PHOSPHOENOLPYRUVATE-PROTEIN PHOSPHOTRANSFERASE"/>
    <property type="match status" value="1"/>
</dbReference>
<dbReference type="InterPro" id="IPR008731">
    <property type="entry name" value="PTS_EIN"/>
</dbReference>
<feature type="binding site" evidence="20">
    <location>
        <position position="453"/>
    </location>
    <ligand>
        <name>Mg(2+)</name>
        <dbReference type="ChEBI" id="CHEBI:18420"/>
    </ligand>
</feature>
<dbReference type="AlphaFoldDB" id="A0A928KZN2"/>
<feature type="binding site" evidence="19">
    <location>
        <begin position="452"/>
        <end position="453"/>
    </location>
    <ligand>
        <name>phosphoenolpyruvate</name>
        <dbReference type="ChEBI" id="CHEBI:58702"/>
    </ligand>
</feature>
<feature type="active site" description="Tele-phosphohistidine intermediate" evidence="18">
    <location>
        <position position="187"/>
    </location>
</feature>
<evidence type="ECO:0000256" key="11">
    <source>
        <dbReference type="ARBA" id="ARBA00022679"/>
    </source>
</evidence>
<dbReference type="Gene3D" id="3.50.30.10">
    <property type="entry name" value="Phosphohistidine domain"/>
    <property type="match status" value="1"/>
</dbReference>
<feature type="domain" description="PEP-utilising enzyme C-terminal" evidence="22">
    <location>
        <begin position="252"/>
        <end position="535"/>
    </location>
</feature>
<evidence type="ECO:0000256" key="8">
    <source>
        <dbReference type="ARBA" id="ARBA00022448"/>
    </source>
</evidence>
<evidence type="ECO:0000256" key="6">
    <source>
        <dbReference type="ARBA" id="ARBA00012232"/>
    </source>
</evidence>
<comment type="caution">
    <text evidence="24">The sequence shown here is derived from an EMBL/GenBank/DDBJ whole genome shotgun (WGS) entry which is preliminary data.</text>
</comment>
<feature type="binding site" evidence="19">
    <location>
        <position position="330"/>
    </location>
    <ligand>
        <name>phosphoenolpyruvate</name>
        <dbReference type="ChEBI" id="CHEBI:58702"/>
    </ligand>
</feature>
<dbReference type="PIRSF" id="PIRSF000732">
    <property type="entry name" value="PTS_enzyme_I"/>
    <property type="match status" value="1"/>
</dbReference>
<feature type="binding site" evidence="20">
    <location>
        <position position="429"/>
    </location>
    <ligand>
        <name>Mg(2+)</name>
        <dbReference type="ChEBI" id="CHEBI:18420"/>
    </ligand>
</feature>
<evidence type="ECO:0000313" key="24">
    <source>
        <dbReference type="EMBL" id="MBE6834579.1"/>
    </source>
</evidence>
<organism evidence="24 25">
    <name type="scientific">Faecalispora sporosphaeroides</name>
    <dbReference type="NCBI Taxonomy" id="1549"/>
    <lineage>
        <taxon>Bacteria</taxon>
        <taxon>Bacillati</taxon>
        <taxon>Bacillota</taxon>
        <taxon>Clostridia</taxon>
        <taxon>Eubacteriales</taxon>
        <taxon>Oscillospiraceae</taxon>
        <taxon>Faecalispora</taxon>
    </lineage>
</organism>
<proteinExistence type="inferred from homology"/>
<evidence type="ECO:0000256" key="1">
    <source>
        <dbReference type="ARBA" id="ARBA00000683"/>
    </source>
</evidence>
<dbReference type="GO" id="GO:0005737">
    <property type="term" value="C:cytoplasm"/>
    <property type="evidence" value="ECO:0007669"/>
    <property type="project" value="UniProtKB-SubCell"/>
</dbReference>
<dbReference type="EC" id="2.7.3.9" evidence="6 17"/>
<gene>
    <name evidence="24" type="primary">ptsP</name>
    <name evidence="24" type="ORF">E7512_13555</name>
</gene>
<dbReference type="InterPro" id="IPR015813">
    <property type="entry name" value="Pyrv/PenolPyrv_kinase-like_dom"/>
</dbReference>
<dbReference type="GO" id="GO:0016301">
    <property type="term" value="F:kinase activity"/>
    <property type="evidence" value="ECO:0007669"/>
    <property type="project" value="UniProtKB-KW"/>
</dbReference>
<feature type="binding site" evidence="19">
    <location>
        <position position="294"/>
    </location>
    <ligand>
        <name>phosphoenolpyruvate</name>
        <dbReference type="ChEBI" id="CHEBI:58702"/>
    </ligand>
</feature>
<feature type="binding site" evidence="19">
    <location>
        <position position="463"/>
    </location>
    <ligand>
        <name>phosphoenolpyruvate</name>
        <dbReference type="ChEBI" id="CHEBI:58702"/>
    </ligand>
</feature>
<dbReference type="InterPro" id="IPR006318">
    <property type="entry name" value="PTS_EI-like"/>
</dbReference>
<evidence type="ECO:0000256" key="3">
    <source>
        <dbReference type="ARBA" id="ARBA00002728"/>
    </source>
</evidence>
<dbReference type="GO" id="GO:0009401">
    <property type="term" value="P:phosphoenolpyruvate-dependent sugar phosphotransferase system"/>
    <property type="evidence" value="ECO:0007669"/>
    <property type="project" value="UniProtKB-KW"/>
</dbReference>
<comment type="catalytic activity">
    <reaction evidence="1 17">
        <text>L-histidyl-[protein] + phosphoenolpyruvate = N(pros)-phospho-L-histidyl-[protein] + pyruvate</text>
        <dbReference type="Rhea" id="RHEA:23880"/>
        <dbReference type="Rhea" id="RHEA-COMP:9745"/>
        <dbReference type="Rhea" id="RHEA-COMP:9746"/>
        <dbReference type="ChEBI" id="CHEBI:15361"/>
        <dbReference type="ChEBI" id="CHEBI:29979"/>
        <dbReference type="ChEBI" id="CHEBI:58702"/>
        <dbReference type="ChEBI" id="CHEBI:64837"/>
        <dbReference type="EC" id="2.7.3.9"/>
    </reaction>
</comment>
<evidence type="ECO:0000256" key="13">
    <source>
        <dbReference type="ARBA" id="ARBA00022723"/>
    </source>
</evidence>
<keyword evidence="15 17" id="KW-0460">Magnesium</keyword>
<dbReference type="EMBL" id="SVNY01000008">
    <property type="protein sequence ID" value="MBE6834579.1"/>
    <property type="molecule type" value="Genomic_DNA"/>
</dbReference>
<evidence type="ECO:0000256" key="18">
    <source>
        <dbReference type="PIRSR" id="PIRSR000732-1"/>
    </source>
</evidence>
<keyword evidence="14 17" id="KW-0418">Kinase</keyword>
<feature type="domain" description="Phosphotransferase system enzyme I N-terminal" evidence="23">
    <location>
        <begin position="3"/>
        <end position="124"/>
    </location>
</feature>
<evidence type="ECO:0000256" key="14">
    <source>
        <dbReference type="ARBA" id="ARBA00022777"/>
    </source>
</evidence>
<evidence type="ECO:0000256" key="7">
    <source>
        <dbReference type="ARBA" id="ARBA00016544"/>
    </source>
</evidence>
<evidence type="ECO:0000256" key="16">
    <source>
        <dbReference type="ARBA" id="ARBA00033235"/>
    </source>
</evidence>
<dbReference type="InterPro" id="IPR018274">
    <property type="entry name" value="PEP_util_AS"/>
</dbReference>
<dbReference type="PROSITE" id="PS00370">
    <property type="entry name" value="PEP_ENZYMES_PHOS_SITE"/>
    <property type="match status" value="1"/>
</dbReference>
<evidence type="ECO:0000259" key="21">
    <source>
        <dbReference type="Pfam" id="PF00391"/>
    </source>
</evidence>
<dbReference type="NCBIfam" id="TIGR01417">
    <property type="entry name" value="PTS_I_fam"/>
    <property type="match status" value="1"/>
</dbReference>
<evidence type="ECO:0000313" key="25">
    <source>
        <dbReference type="Proteomes" id="UP000754750"/>
    </source>
</evidence>
<keyword evidence="8 17" id="KW-0813">Transport</keyword>
<dbReference type="PRINTS" id="PR01736">
    <property type="entry name" value="PHPHTRNFRASE"/>
</dbReference>
<evidence type="ECO:0000256" key="12">
    <source>
        <dbReference type="ARBA" id="ARBA00022683"/>
    </source>
</evidence>